<dbReference type="Pfam" id="PF03797">
    <property type="entry name" value="Autotransporter"/>
    <property type="match status" value="1"/>
</dbReference>
<evidence type="ECO:0000313" key="4">
    <source>
        <dbReference type="EMBL" id="NII04883.1"/>
    </source>
</evidence>
<evidence type="ECO:0000313" key="5">
    <source>
        <dbReference type="Proteomes" id="UP000490980"/>
    </source>
</evidence>
<dbReference type="InterPro" id="IPR011050">
    <property type="entry name" value="Pectin_lyase_fold/virulence"/>
</dbReference>
<dbReference type="NCBIfam" id="TIGR01414">
    <property type="entry name" value="autotrans_barl"/>
    <property type="match status" value="1"/>
</dbReference>
<dbReference type="Gene3D" id="2.40.128.130">
    <property type="entry name" value="Autotransporter beta-domain"/>
    <property type="match status" value="1"/>
</dbReference>
<dbReference type="CDD" id="cd01344">
    <property type="entry name" value="PL2_Passenger_AT"/>
    <property type="match status" value="1"/>
</dbReference>
<dbReference type="SUPFAM" id="SSF103515">
    <property type="entry name" value="Autotransporter"/>
    <property type="match status" value="1"/>
</dbReference>
<dbReference type="Gene3D" id="2.160.20.20">
    <property type="match status" value="2"/>
</dbReference>
<dbReference type="RefSeq" id="WP_166945584.1">
    <property type="nucleotide sequence ID" value="NZ_JAARLZ010000001.1"/>
</dbReference>
<evidence type="ECO:0000256" key="1">
    <source>
        <dbReference type="ARBA" id="ARBA00022729"/>
    </source>
</evidence>
<dbReference type="Pfam" id="PF12951">
    <property type="entry name" value="PATR"/>
    <property type="match status" value="7"/>
</dbReference>
<dbReference type="InterPro" id="IPR005546">
    <property type="entry name" value="Autotransporte_beta"/>
</dbReference>
<dbReference type="NCBIfam" id="TIGR02601">
    <property type="entry name" value="autotrns_rpt"/>
    <property type="match status" value="6"/>
</dbReference>
<organism evidence="4 5">
    <name type="scientific">Luteibacter anthropi</name>
    <dbReference type="NCBI Taxonomy" id="564369"/>
    <lineage>
        <taxon>Bacteria</taxon>
        <taxon>Pseudomonadati</taxon>
        <taxon>Pseudomonadota</taxon>
        <taxon>Gammaproteobacteria</taxon>
        <taxon>Lysobacterales</taxon>
        <taxon>Rhodanobacteraceae</taxon>
        <taxon>Luteibacter</taxon>
    </lineage>
</organism>
<dbReference type="InterPro" id="IPR051551">
    <property type="entry name" value="Autotransporter_adhesion"/>
</dbReference>
<proteinExistence type="predicted"/>
<dbReference type="PANTHER" id="PTHR35037">
    <property type="entry name" value="C-TERMINAL REGION OF AIDA-LIKE PROTEIN"/>
    <property type="match status" value="1"/>
</dbReference>
<keyword evidence="1" id="KW-0732">Signal</keyword>
<feature type="domain" description="Autotransporter" evidence="3">
    <location>
        <begin position="1274"/>
        <end position="1558"/>
    </location>
</feature>
<name>A0A7X5U6Y6_9GAMM</name>
<protein>
    <submittedName>
        <fullName evidence="4">Autotransporter outer membrane beta-barrel domain-containing protein</fullName>
    </submittedName>
</protein>
<dbReference type="InterPro" id="IPR012332">
    <property type="entry name" value="Autotransporter_pectin_lyase_C"/>
</dbReference>
<feature type="region of interest" description="Disordered" evidence="2">
    <location>
        <begin position="1202"/>
        <end position="1240"/>
    </location>
</feature>
<gene>
    <name evidence="4" type="ORF">HBF25_00625</name>
</gene>
<dbReference type="PANTHER" id="PTHR35037:SF3">
    <property type="entry name" value="C-TERMINAL REGION OF AIDA-LIKE PROTEIN"/>
    <property type="match status" value="1"/>
</dbReference>
<sequence>MLLSPSPRDAHGALTSSLLVGLLAFGVLYAEPGKATCVTNGNATTCDANAPNPYTSIIGNGPNTASGSTVTMSPNAQLTVGNTSAISLGDNVAITLNQGSSVQNNASSGAGLWNAGKNTIEFGSNGTINIAQGAQVIATGTQTNAEAINVMGSGNRIVNNGLIAAQNAAAIWFEDRSTGASNVVDNYGIIRSSASANANVIGNSGSGNVTFINRSGARVEGSLSFAGGNDNLTLEANSVITGSFDGGGGTNTLTLAGASGSSDSLAGNISNFQTLTKTGDGIWTLYGSIGNAGGSPLAVNVQQGTLALTGNNTNFNGSVQVDAAGILEARAQSLPEAIANGGLVRFTQPDDGTYTGVISGSGAVEKTQAGILTLTGINGYTGGTTIQGGAIAISADNQIGAGGSAVTLDGGALSFINSFDLGAQRAVSVTANNGAIDTAAGVTTTLSQPVTGAGQLGKTGDGTLILTGTHAYTGGTAVTGGVLQLGDGGTSGSVQGNIINNAQLWLDRADTVALGNTISGAGAVRQAGTGTTVLTADNSYAGTTDVDSGALYVNGNQSAATGDTNVASGATLGGRGTIGGSVIVADGATLSPGDNSIAPGTLTIGRNLNLGSGSILDYSFGQANVAGGPFNDLTRVGGDLVLDGTLNVSVAQGGTFDTGLYRVIDYTGSLTDNGLDIGTIPSPDFFVQTSVDKQVNLVNTNGLTLNYWDGAAGPKNDGHIDGGDGTWQNFSGNDNWTDASGAVNAPFSDRAFAIFSAAPGTVTVDNSLGNVNVAGMQFASDGYVVTGDPITMVGTAADPGQSTIRVGDGSSLGAGYTATINSVLTGQTALRKSDLGTLVLGADNTYTGGTAIDGGTVQVSKDTNLGAANTGVDFDQGTLRTTTNFGTNRTLTLHDGGGTLATAAGTTFTVNSAIGGNGALTKSEGGTTVLTAANTYTGGTTISGGTLQLGTGGTSGSILGNVVDNGALVVNRSDTLSMGGTISGSGTLTQAGAGTTVLNGANTYTGLTTIARGNLVVGDARNAQATISGNGGVQVAAGTTLGGYGAVSGTVNNLGTVAVADAMPLFAGQAKGNFTVNGTLVNAGALNLAGTGTGNTLTTTNYVGQNAVVNMNTVLGGDNSPTDRIVINGGQASGRSTLNVTNVGGLGQATPGNGILLVDAQRGATTMADAFALGGRAIAGPYEYALYRGGRDGATPEAWYLRSQYNGPDTNGIDGGEGDNGGDPDTGPGPGPDPRPDYRREISDYTALSSMMVNYGRATLGTLHERMGEQADLTADQSNGVWARVIGQDGKWNARRGGLFNEGPSFDDNFVALQAGGDLVHERFADGSRNRAGLYATIGHSNGSVTHYDGSRAGTNKFDAYTFGGYWTHYGAKNWYLDAVMQGTWYTARSGSGQLADLKTDAFGFAASLEAGYPIQLRDHWIIEPQAQLVYQGVTADEASDPVATVRFGTANSLAGRAGARLARTWALDDGMQPRLLTTWLRGNVWKEFSANPRTEISSEDGFVPFHSNLRGSWYEVTAGVSAQVSRLTSIYANLGYQKAFGSGIQAVNGTIGVRVNW</sequence>
<dbReference type="InterPro" id="IPR006315">
    <property type="entry name" value="OM_autotransptr_brl_dom"/>
</dbReference>
<dbReference type="EMBL" id="JAARLZ010000001">
    <property type="protein sequence ID" value="NII04883.1"/>
    <property type="molecule type" value="Genomic_DNA"/>
</dbReference>
<dbReference type="SMART" id="SM00869">
    <property type="entry name" value="Autotransporter"/>
    <property type="match status" value="1"/>
</dbReference>
<evidence type="ECO:0000256" key="2">
    <source>
        <dbReference type="SAM" id="MobiDB-lite"/>
    </source>
</evidence>
<dbReference type="GO" id="GO:0019867">
    <property type="term" value="C:outer membrane"/>
    <property type="evidence" value="ECO:0007669"/>
    <property type="project" value="InterPro"/>
</dbReference>
<accession>A0A7X5U6Y6</accession>
<dbReference type="InterPro" id="IPR043990">
    <property type="entry name" value="AC_1"/>
</dbReference>
<dbReference type="Pfam" id="PF18883">
    <property type="entry name" value="AC_1"/>
    <property type="match status" value="1"/>
</dbReference>
<dbReference type="SUPFAM" id="SSF51126">
    <property type="entry name" value="Pectin lyase-like"/>
    <property type="match status" value="3"/>
</dbReference>
<dbReference type="Proteomes" id="UP000490980">
    <property type="component" value="Unassembled WGS sequence"/>
</dbReference>
<dbReference type="PROSITE" id="PS51208">
    <property type="entry name" value="AUTOTRANSPORTER"/>
    <property type="match status" value="1"/>
</dbReference>
<evidence type="ECO:0000259" key="3">
    <source>
        <dbReference type="PROSITE" id="PS51208"/>
    </source>
</evidence>
<reference evidence="4 5" key="1">
    <citation type="submission" date="2020-03" db="EMBL/GenBank/DDBJ databases">
        <authorList>
            <person name="Lai Q."/>
        </authorList>
    </citation>
    <scope>NUCLEOTIDE SEQUENCE [LARGE SCALE GENOMIC DNA]</scope>
    <source>
        <strain evidence="4 5">CCUG 25036</strain>
    </source>
</reference>
<keyword evidence="5" id="KW-1185">Reference proteome</keyword>
<dbReference type="InterPro" id="IPR036709">
    <property type="entry name" value="Autotransporte_beta_dom_sf"/>
</dbReference>
<dbReference type="InterPro" id="IPR013425">
    <property type="entry name" value="Autotrns_rpt"/>
</dbReference>
<comment type="caution">
    <text evidence="4">The sequence shown here is derived from an EMBL/GenBank/DDBJ whole genome shotgun (WGS) entry which is preliminary data.</text>
</comment>